<feature type="repeat" description="ANK" evidence="3">
    <location>
        <begin position="109"/>
        <end position="141"/>
    </location>
</feature>
<keyword evidence="7" id="KW-1185">Reference proteome</keyword>
<evidence type="ECO:0000259" key="5">
    <source>
        <dbReference type="PROSITE" id="PS50053"/>
    </source>
</evidence>
<dbReference type="InterPro" id="IPR004155">
    <property type="entry name" value="PBS_lyase_HEAT"/>
</dbReference>
<dbReference type="AlphaFoldDB" id="A0A1Q9C5Q9"/>
<dbReference type="InterPro" id="IPR011989">
    <property type="entry name" value="ARM-like"/>
</dbReference>
<dbReference type="PROSITE" id="PS50088">
    <property type="entry name" value="ANK_REPEAT"/>
    <property type="match status" value="3"/>
</dbReference>
<dbReference type="SMART" id="SM00567">
    <property type="entry name" value="EZ_HEAT"/>
    <property type="match status" value="3"/>
</dbReference>
<dbReference type="EMBL" id="LSRX01001638">
    <property type="protein sequence ID" value="OLP78250.1"/>
    <property type="molecule type" value="Genomic_DNA"/>
</dbReference>
<feature type="domain" description="Ubiquitin-like" evidence="5">
    <location>
        <begin position="1"/>
        <end position="59"/>
    </location>
</feature>
<dbReference type="SUPFAM" id="SSF48371">
    <property type="entry name" value="ARM repeat"/>
    <property type="match status" value="2"/>
</dbReference>
<organism evidence="6 7">
    <name type="scientific">Symbiodinium microadriaticum</name>
    <name type="common">Dinoflagellate</name>
    <name type="synonym">Zooxanthella microadriatica</name>
    <dbReference type="NCBI Taxonomy" id="2951"/>
    <lineage>
        <taxon>Eukaryota</taxon>
        <taxon>Sar</taxon>
        <taxon>Alveolata</taxon>
        <taxon>Dinophyceae</taxon>
        <taxon>Suessiales</taxon>
        <taxon>Symbiodiniaceae</taxon>
        <taxon>Symbiodinium</taxon>
    </lineage>
</organism>
<dbReference type="SUPFAM" id="SSF48403">
    <property type="entry name" value="Ankyrin repeat"/>
    <property type="match status" value="1"/>
</dbReference>
<dbReference type="SMART" id="SM00248">
    <property type="entry name" value="ANK"/>
    <property type="match status" value="5"/>
</dbReference>
<dbReference type="PANTHER" id="PTHR24173">
    <property type="entry name" value="ANKYRIN REPEAT CONTAINING"/>
    <property type="match status" value="1"/>
</dbReference>
<dbReference type="Pfam" id="PF13475">
    <property type="entry name" value="DUF4116"/>
    <property type="match status" value="2"/>
</dbReference>
<evidence type="ECO:0000256" key="4">
    <source>
        <dbReference type="SAM" id="MobiDB-lite"/>
    </source>
</evidence>
<feature type="repeat" description="ANK" evidence="3">
    <location>
        <begin position="248"/>
        <end position="274"/>
    </location>
</feature>
<dbReference type="PRINTS" id="PR01415">
    <property type="entry name" value="ANKYRIN"/>
</dbReference>
<keyword evidence="2 3" id="KW-0040">ANK repeat</keyword>
<accession>A0A1Q9C5Q9</accession>
<evidence type="ECO:0000256" key="1">
    <source>
        <dbReference type="ARBA" id="ARBA00022737"/>
    </source>
</evidence>
<dbReference type="PANTHER" id="PTHR24173:SF74">
    <property type="entry name" value="ANKYRIN REPEAT DOMAIN-CONTAINING PROTEIN 16"/>
    <property type="match status" value="1"/>
</dbReference>
<keyword evidence="1" id="KW-0677">Repeat</keyword>
<dbReference type="InterPro" id="IPR025197">
    <property type="entry name" value="DUF4116"/>
</dbReference>
<dbReference type="Proteomes" id="UP000186817">
    <property type="component" value="Unassembled WGS sequence"/>
</dbReference>
<feature type="repeat" description="ANK" evidence="3">
    <location>
        <begin position="210"/>
        <end position="238"/>
    </location>
</feature>
<dbReference type="InterPro" id="IPR002110">
    <property type="entry name" value="Ankyrin_rpt"/>
</dbReference>
<dbReference type="PROSITE" id="PS50053">
    <property type="entry name" value="UBIQUITIN_2"/>
    <property type="match status" value="1"/>
</dbReference>
<evidence type="ECO:0000256" key="3">
    <source>
        <dbReference type="PROSITE-ProRule" id="PRU00023"/>
    </source>
</evidence>
<evidence type="ECO:0000256" key="2">
    <source>
        <dbReference type="ARBA" id="ARBA00023043"/>
    </source>
</evidence>
<dbReference type="Pfam" id="PF13646">
    <property type="entry name" value="HEAT_2"/>
    <property type="match status" value="1"/>
</dbReference>
<feature type="region of interest" description="Disordered" evidence="4">
    <location>
        <begin position="1118"/>
        <end position="1152"/>
    </location>
</feature>
<feature type="compositionally biased region" description="Basic residues" evidence="4">
    <location>
        <begin position="1139"/>
        <end position="1152"/>
    </location>
</feature>
<proteinExistence type="predicted"/>
<comment type="caution">
    <text evidence="6">The sequence shown here is derived from an EMBL/GenBank/DDBJ whole genome shotgun (WGS) entry which is preliminary data.</text>
</comment>
<evidence type="ECO:0000313" key="6">
    <source>
        <dbReference type="EMBL" id="OLP78250.1"/>
    </source>
</evidence>
<dbReference type="InterPro" id="IPR016024">
    <property type="entry name" value="ARM-type_fold"/>
</dbReference>
<evidence type="ECO:0000313" key="7">
    <source>
        <dbReference type="Proteomes" id="UP000186817"/>
    </source>
</evidence>
<dbReference type="InterPro" id="IPR000626">
    <property type="entry name" value="Ubiquitin-like_dom"/>
</dbReference>
<dbReference type="OrthoDB" id="1577640at2759"/>
<sequence length="1152" mass="125874">MIRVFMASGEELIAAPVEELSDVRTLKTRLAGLCSVPRFRQKLLLSDGTSLADWSTLDQPMDLQLVLLPFGYASSEQAQELIDMASLGRDSEVEEMMNDCLHPDVAYNGGETALFVASRKGLVSTVKLLLEANAVPDRVSRSNRLGPALHVACFAGHAGVTQLLLEARAEVGKVPGRAELPLNLACFKGSAETVQHLLDAKADKDAKGQQGFTPLLEACSRGNVSVVRLLLESRANVDTVCCSDDVSHGETPLYVAARSGYVEVVRLLLQAGADTEKICGMQGLTALDMARRKSRMQTSQMHVVYALRPQSDVWQESIQSVSLEQAELDRLMREKMSSKPRPTQKQRVKEAITWLLEAGADLEVLCADGNSEVRSGAAALLAELGPENGGSRAVALLQSSDAQARATAAEAIGRLGREAASHAEAVVALLGDPETTVRMAAVAAIGKLGGGEVPRHESTVSEGGQDEELLFVEILVQKLFDGELGVVLEGLEITWFDVDEAADAGWQIFDQIVAVDGRHVSTNEEFNTILARLQLPIVFKVKRRRIPVQDIPKETPSAADCDPSTSRSRKQSDEESVDSDDSARNWWLGYNRQLLEQKHQLLEIIRKGFGVSRAFSSAPEMLRADKELVLAAVRRDGDVFGLASKELQRDREVVLAAVRQRGDVLERLDTYLRCDKEVILEAVLGNPDALQYMSLDRGLLLHFVASTKCWWLPRFAQDFKELDEDVDFQKQCKAAAGTGLIFTYYHSMTCFLKMRMKFPTAGASVPGGQAYDKVMEMLRNPGMHGSTATVWFDEEPVFGHCADAGAWVHPSIDCGRDEVPVPPPDSRDAKWFSTVDSRSISFEPKTGEIYKCWCCHWLREVRRHHAMGEVICCSVSNIFDKDWVDRYGAGSSELSDTDAEKHGLPKETFRNGRPEHWGEGKIDIARVDEFDRRAPVHPRTEKPLGVGCRWERQALDGMEFPVYAFFMPCPAAAKFCATALGSEKPLERMAACEALGHFGSAAVEHAAAVAELLEDSNWQVPTAAASALKRFGAGAAKHCAEMLGRCKTVSRHAVAEAIVRLGGAEAAESLGSLALCLKKGSVPALAKPFAQFLTPLKEDPDREVKRAAMQALIRLGLGPAPREELGNGDDLPPPPQHANKGKGKGKRDRGSK</sequence>
<dbReference type="Gene3D" id="1.25.10.10">
    <property type="entry name" value="Leucine-rich Repeat Variant"/>
    <property type="match status" value="2"/>
</dbReference>
<feature type="compositionally biased region" description="Basic and acidic residues" evidence="4">
    <location>
        <begin position="898"/>
        <end position="912"/>
    </location>
</feature>
<protein>
    <submittedName>
        <fullName evidence="6">Ankyrin-1</fullName>
    </submittedName>
</protein>
<reference evidence="6 7" key="1">
    <citation type="submission" date="2016-02" db="EMBL/GenBank/DDBJ databases">
        <title>Genome analysis of coral dinoflagellate symbionts highlights evolutionary adaptations to a symbiotic lifestyle.</title>
        <authorList>
            <person name="Aranda M."/>
            <person name="Li Y."/>
            <person name="Liew Y.J."/>
            <person name="Baumgarten S."/>
            <person name="Simakov O."/>
            <person name="Wilson M."/>
            <person name="Piel J."/>
            <person name="Ashoor H."/>
            <person name="Bougouffa S."/>
            <person name="Bajic V.B."/>
            <person name="Ryu T."/>
            <person name="Ravasi T."/>
            <person name="Bayer T."/>
            <person name="Micklem G."/>
            <person name="Kim H."/>
            <person name="Bhak J."/>
            <person name="Lajeunesse T.C."/>
            <person name="Voolstra C.R."/>
        </authorList>
    </citation>
    <scope>NUCLEOTIDE SEQUENCE [LARGE SCALE GENOMIC DNA]</scope>
    <source>
        <strain evidence="6 7">CCMP2467</strain>
    </source>
</reference>
<dbReference type="Gene3D" id="1.25.40.20">
    <property type="entry name" value="Ankyrin repeat-containing domain"/>
    <property type="match status" value="2"/>
</dbReference>
<dbReference type="InterPro" id="IPR036770">
    <property type="entry name" value="Ankyrin_rpt-contain_sf"/>
</dbReference>
<dbReference type="Pfam" id="PF12796">
    <property type="entry name" value="Ank_2"/>
    <property type="match status" value="2"/>
</dbReference>
<name>A0A1Q9C5Q9_SYMMI</name>
<feature type="region of interest" description="Disordered" evidence="4">
    <location>
        <begin position="892"/>
        <end position="912"/>
    </location>
</feature>
<dbReference type="PROSITE" id="PS50297">
    <property type="entry name" value="ANK_REP_REGION"/>
    <property type="match status" value="2"/>
</dbReference>
<feature type="region of interest" description="Disordered" evidence="4">
    <location>
        <begin position="552"/>
        <end position="579"/>
    </location>
</feature>
<gene>
    <name evidence="6" type="primary">ANK1</name>
    <name evidence="6" type="ORF">AK812_SmicGene41599</name>
</gene>